<dbReference type="PROSITE" id="PS00592">
    <property type="entry name" value="GH9_2"/>
    <property type="match status" value="1"/>
</dbReference>
<dbReference type="InterPro" id="IPR033126">
    <property type="entry name" value="Glyco_hydro_9_Asp/Glu_AS"/>
</dbReference>
<evidence type="ECO:0000256" key="5">
    <source>
        <dbReference type="ARBA" id="ARBA00022729"/>
    </source>
</evidence>
<feature type="domain" description="Carbohydrate binding" evidence="15">
    <location>
        <begin position="508"/>
        <end position="589"/>
    </location>
</feature>
<keyword evidence="9 12" id="KW-0119">Carbohydrate metabolism</keyword>
<evidence type="ECO:0000256" key="1">
    <source>
        <dbReference type="ARBA" id="ARBA00000966"/>
    </source>
</evidence>
<dbReference type="Gene3D" id="1.50.10.10">
    <property type="match status" value="1"/>
</dbReference>
<dbReference type="OMA" id="NCKTRIT"/>
<dbReference type="PANTHER" id="PTHR22298">
    <property type="entry name" value="ENDO-1,4-BETA-GLUCANASE"/>
    <property type="match status" value="1"/>
</dbReference>
<proteinExistence type="inferred from homology"/>
<evidence type="ECO:0000313" key="16">
    <source>
        <dbReference type="EMBL" id="KAH7428918.1"/>
    </source>
</evidence>
<feature type="chain" id="PRO_5035960727" description="Endoglucanase" evidence="14">
    <location>
        <begin position="20"/>
        <end position="601"/>
    </location>
</feature>
<evidence type="ECO:0000256" key="11">
    <source>
        <dbReference type="ARBA" id="ARBA00023326"/>
    </source>
</evidence>
<evidence type="ECO:0000256" key="6">
    <source>
        <dbReference type="ARBA" id="ARBA00022801"/>
    </source>
</evidence>
<dbReference type="InterPro" id="IPR001701">
    <property type="entry name" value="Glyco_hydro_9"/>
</dbReference>
<dbReference type="GO" id="GO:0005576">
    <property type="term" value="C:extracellular region"/>
    <property type="evidence" value="ECO:0007669"/>
    <property type="project" value="UniProtKB-SubCell"/>
</dbReference>
<evidence type="ECO:0000259" key="15">
    <source>
        <dbReference type="SMART" id="SM01063"/>
    </source>
</evidence>
<dbReference type="SMART" id="SM01063">
    <property type="entry name" value="CBM49"/>
    <property type="match status" value="1"/>
</dbReference>
<evidence type="ECO:0000256" key="9">
    <source>
        <dbReference type="ARBA" id="ARBA00023277"/>
    </source>
</evidence>
<dbReference type="SUPFAM" id="SSF48208">
    <property type="entry name" value="Six-hairpin glycosidases"/>
    <property type="match status" value="1"/>
</dbReference>
<feature type="active site" evidence="12">
    <location>
        <position position="408"/>
    </location>
</feature>
<evidence type="ECO:0000256" key="14">
    <source>
        <dbReference type="RuleBase" id="RU361166"/>
    </source>
</evidence>
<protein>
    <recommendedName>
        <fullName evidence="14">Endoglucanase</fullName>
        <ecNumber evidence="14">3.2.1.4</ecNumber>
    </recommendedName>
</protein>
<evidence type="ECO:0000313" key="17">
    <source>
        <dbReference type="Proteomes" id="UP000825935"/>
    </source>
</evidence>
<evidence type="ECO:0000256" key="4">
    <source>
        <dbReference type="ARBA" id="ARBA00022525"/>
    </source>
</evidence>
<dbReference type="Proteomes" id="UP000825935">
    <property type="component" value="Chromosome 9"/>
</dbReference>
<feature type="active site" evidence="13">
    <location>
        <position position="469"/>
    </location>
</feature>
<evidence type="ECO:0000256" key="12">
    <source>
        <dbReference type="PROSITE-ProRule" id="PRU10059"/>
    </source>
</evidence>
<feature type="signal peptide" evidence="14">
    <location>
        <begin position="1"/>
        <end position="19"/>
    </location>
</feature>
<dbReference type="GO" id="GO:0008810">
    <property type="term" value="F:cellulase activity"/>
    <property type="evidence" value="ECO:0007669"/>
    <property type="project" value="UniProtKB-EC"/>
</dbReference>
<dbReference type="GO" id="GO:0030245">
    <property type="term" value="P:cellulose catabolic process"/>
    <property type="evidence" value="ECO:0007669"/>
    <property type="project" value="UniProtKB-KW"/>
</dbReference>
<gene>
    <name evidence="16" type="ORF">KP509_09G023300</name>
</gene>
<keyword evidence="8" id="KW-0325">Glycoprotein</keyword>
<evidence type="ECO:0000256" key="10">
    <source>
        <dbReference type="ARBA" id="ARBA00023295"/>
    </source>
</evidence>
<keyword evidence="4" id="KW-0964">Secreted</keyword>
<evidence type="ECO:0000256" key="2">
    <source>
        <dbReference type="ARBA" id="ARBA00004613"/>
    </source>
</evidence>
<keyword evidence="5 14" id="KW-0732">Signal</keyword>
<organism evidence="16 17">
    <name type="scientific">Ceratopteris richardii</name>
    <name type="common">Triangle waterfern</name>
    <dbReference type="NCBI Taxonomy" id="49495"/>
    <lineage>
        <taxon>Eukaryota</taxon>
        <taxon>Viridiplantae</taxon>
        <taxon>Streptophyta</taxon>
        <taxon>Embryophyta</taxon>
        <taxon>Tracheophyta</taxon>
        <taxon>Polypodiopsida</taxon>
        <taxon>Polypodiidae</taxon>
        <taxon>Polypodiales</taxon>
        <taxon>Pteridineae</taxon>
        <taxon>Pteridaceae</taxon>
        <taxon>Parkerioideae</taxon>
        <taxon>Ceratopteris</taxon>
    </lineage>
</organism>
<keyword evidence="7 14" id="KW-0136">Cellulose degradation</keyword>
<comment type="catalytic activity">
    <reaction evidence="1 14">
        <text>Endohydrolysis of (1-&gt;4)-beta-D-glucosidic linkages in cellulose, lichenin and cereal beta-D-glucans.</text>
        <dbReference type="EC" id="3.2.1.4"/>
    </reaction>
</comment>
<sequence length="601" mass="67133">MEVVYFFLFLVVSTMSVSASPDYLTALRSSILFFEGQRSGFLPVNQRAAWRSHSGLKDGFDQGVNLVGGYYDAGDNVKFGLPMAFTITMLSWSVLEYGHYMRMAGEYGHALQAIKWGTDYFIKAHPQPNILWGEVGDGGSDHYCWQRPEDMTTSRRAYHISESNPGSDLAGETAAAMAAASIVFRHSRPSYSKLLVAHAEQLFQFADTHRGRYDSSMKVARMYYASESGYNDELLWAAFWLYEATADERYINYAVDNAQNLGGTGWAMTEFSWDVKYAGLQVLATKILLQGRGSNAEVLKQYQSKAEFFMCACLQKNQDKNIGRTSGGLIYKRAWNNMQYVTSASFLMTVYSDYLSKSHQHLQCPTGQVGGNELLNMAKSQVDYILGNNPRGTSYMVGVGSNYPQKIHHRGASIVSYKVDSSFIACRMGYETWFSYGSADPNIHVGAVVGGPDENDNYADDRADFEQSEPATYNNAPLVGVLARMYGLSTTYRSQHSTPAAASPLSRLYISHILTSSWNFEGRRYYRYEVNIKNNSPRMLQFLKLTVEGLKGPLWGLSKSGPATFAFPPWLKALAPQKSLVFVYIHQAPKATITVSTSVFD</sequence>
<keyword evidence="11 12" id="KW-0624">Polysaccharide degradation</keyword>
<dbReference type="GO" id="GO:0030246">
    <property type="term" value="F:carbohydrate binding"/>
    <property type="evidence" value="ECO:0007669"/>
    <property type="project" value="InterPro"/>
</dbReference>
<evidence type="ECO:0000256" key="8">
    <source>
        <dbReference type="ARBA" id="ARBA00023180"/>
    </source>
</evidence>
<name>A0A8T2U2N9_CERRI</name>
<evidence type="ECO:0000256" key="13">
    <source>
        <dbReference type="PROSITE-ProRule" id="PRU10060"/>
    </source>
</evidence>
<dbReference type="EMBL" id="CM035414">
    <property type="protein sequence ID" value="KAH7428918.1"/>
    <property type="molecule type" value="Genomic_DNA"/>
</dbReference>
<comment type="similarity">
    <text evidence="3 12 14">Belongs to the glycosyl hydrolase 9 (cellulase E) family.</text>
</comment>
<comment type="caution">
    <text evidence="16">The sequence shown here is derived from an EMBL/GenBank/DDBJ whole genome shotgun (WGS) entry which is preliminary data.</text>
</comment>
<comment type="subcellular location">
    <subcellularLocation>
        <location evidence="2">Secreted</location>
    </subcellularLocation>
</comment>
<evidence type="ECO:0000256" key="7">
    <source>
        <dbReference type="ARBA" id="ARBA00023001"/>
    </source>
</evidence>
<keyword evidence="17" id="KW-1185">Reference proteome</keyword>
<dbReference type="AlphaFoldDB" id="A0A8T2U2N9"/>
<dbReference type="InterPro" id="IPR018221">
    <property type="entry name" value="Glyco_hydro_9_His_AS"/>
</dbReference>
<keyword evidence="10 12" id="KW-0326">Glycosidase</keyword>
<dbReference type="InterPro" id="IPR008928">
    <property type="entry name" value="6-hairpin_glycosidase_sf"/>
</dbReference>
<dbReference type="InterPro" id="IPR019028">
    <property type="entry name" value="CBM_49"/>
</dbReference>
<dbReference type="InterPro" id="IPR012341">
    <property type="entry name" value="6hp_glycosidase-like_sf"/>
</dbReference>
<dbReference type="PROSITE" id="PS00698">
    <property type="entry name" value="GH9_3"/>
    <property type="match status" value="1"/>
</dbReference>
<evidence type="ECO:0000256" key="3">
    <source>
        <dbReference type="ARBA" id="ARBA00007072"/>
    </source>
</evidence>
<dbReference type="OrthoDB" id="10257085at2759"/>
<feature type="active site" evidence="13">
    <location>
        <position position="460"/>
    </location>
</feature>
<dbReference type="Pfam" id="PF09478">
    <property type="entry name" value="CBM49"/>
    <property type="match status" value="1"/>
</dbReference>
<accession>A0A8T2U2N9</accession>
<dbReference type="Pfam" id="PF00759">
    <property type="entry name" value="Glyco_hydro_9"/>
    <property type="match status" value="1"/>
</dbReference>
<dbReference type="EC" id="3.2.1.4" evidence="14"/>
<keyword evidence="6 12" id="KW-0378">Hydrolase</keyword>
<reference evidence="16" key="1">
    <citation type="submission" date="2021-08" db="EMBL/GenBank/DDBJ databases">
        <title>WGS assembly of Ceratopteris richardii.</title>
        <authorList>
            <person name="Marchant D.B."/>
            <person name="Chen G."/>
            <person name="Jenkins J."/>
            <person name="Shu S."/>
            <person name="Leebens-Mack J."/>
            <person name="Grimwood J."/>
            <person name="Schmutz J."/>
            <person name="Soltis P."/>
            <person name="Soltis D."/>
            <person name="Chen Z.-H."/>
        </authorList>
    </citation>
    <scope>NUCLEOTIDE SEQUENCE</scope>
    <source>
        <strain evidence="16">Whitten #5841</strain>
        <tissue evidence="16">Leaf</tissue>
    </source>
</reference>
<dbReference type="FunFam" id="1.50.10.10:FF:000020">
    <property type="entry name" value="Endoglucanase"/>
    <property type="match status" value="1"/>
</dbReference>